<gene>
    <name evidence="9" type="ORF">ALC53_03541</name>
</gene>
<feature type="compositionally biased region" description="Acidic residues" evidence="6">
    <location>
        <begin position="839"/>
        <end position="856"/>
    </location>
</feature>
<evidence type="ECO:0000256" key="2">
    <source>
        <dbReference type="ARBA" id="ARBA00022692"/>
    </source>
</evidence>
<feature type="transmembrane region" description="Helical" evidence="7">
    <location>
        <begin position="633"/>
        <end position="657"/>
    </location>
</feature>
<dbReference type="GO" id="GO:0004930">
    <property type="term" value="F:G protein-coupled receptor activity"/>
    <property type="evidence" value="ECO:0007669"/>
    <property type="project" value="InterPro"/>
</dbReference>
<keyword evidence="2 7" id="KW-0812">Transmembrane</keyword>
<dbReference type="AlphaFoldDB" id="A0A195BPH4"/>
<evidence type="ECO:0000256" key="3">
    <source>
        <dbReference type="ARBA" id="ARBA00022989"/>
    </source>
</evidence>
<evidence type="ECO:0000256" key="4">
    <source>
        <dbReference type="ARBA" id="ARBA00023136"/>
    </source>
</evidence>
<dbReference type="GO" id="GO:0016020">
    <property type="term" value="C:membrane"/>
    <property type="evidence" value="ECO:0007669"/>
    <property type="project" value="UniProtKB-SubCell"/>
</dbReference>
<feature type="transmembrane region" description="Helical" evidence="7">
    <location>
        <begin position="533"/>
        <end position="557"/>
    </location>
</feature>
<evidence type="ECO:0000256" key="6">
    <source>
        <dbReference type="SAM" id="MobiDB-lite"/>
    </source>
</evidence>
<proteinExistence type="predicted"/>
<name>A0A195BPH4_9HYME</name>
<dbReference type="CDD" id="cd15042">
    <property type="entry name" value="7tmC_Boss"/>
    <property type="match status" value="1"/>
</dbReference>
<keyword evidence="4 7" id="KW-0472">Membrane</keyword>
<comment type="subcellular location">
    <subcellularLocation>
        <location evidence="1">Membrane</location>
        <topology evidence="1">Multi-pass membrane protein</topology>
    </subcellularLocation>
</comment>
<feature type="transmembrane region" description="Helical" evidence="7">
    <location>
        <begin position="569"/>
        <end position="593"/>
    </location>
</feature>
<reference evidence="9 10" key="1">
    <citation type="submission" date="2015-09" db="EMBL/GenBank/DDBJ databases">
        <title>Atta colombica WGS genome.</title>
        <authorList>
            <person name="Nygaard S."/>
            <person name="Hu H."/>
            <person name="Boomsma J."/>
            <person name="Zhang G."/>
        </authorList>
    </citation>
    <scope>NUCLEOTIDE SEQUENCE [LARGE SCALE GENOMIC DNA]</scope>
    <source>
        <strain evidence="9">Treedump-2</strain>
        <tissue evidence="9">Whole body</tissue>
    </source>
</reference>
<evidence type="ECO:0000313" key="10">
    <source>
        <dbReference type="Proteomes" id="UP000078540"/>
    </source>
</evidence>
<dbReference type="PANTHER" id="PTHR24060">
    <property type="entry name" value="METABOTROPIC GLUTAMATE RECEPTOR"/>
    <property type="match status" value="1"/>
</dbReference>
<dbReference type="STRING" id="520822.A0A195BPH4"/>
<dbReference type="Pfam" id="PF00003">
    <property type="entry name" value="7tm_3"/>
    <property type="match status" value="1"/>
</dbReference>
<dbReference type="InterPro" id="IPR050726">
    <property type="entry name" value="mGluR"/>
</dbReference>
<dbReference type="PROSITE" id="PS50259">
    <property type="entry name" value="G_PROTEIN_RECEP_F3_4"/>
    <property type="match status" value="1"/>
</dbReference>
<accession>A0A195BPH4</accession>
<evidence type="ECO:0000256" key="5">
    <source>
        <dbReference type="ARBA" id="ARBA00023180"/>
    </source>
</evidence>
<protein>
    <submittedName>
        <fullName evidence="9">Protein bride of sevenless</fullName>
    </submittedName>
</protein>
<dbReference type="InterPro" id="IPR017978">
    <property type="entry name" value="GPCR_3_C"/>
</dbReference>
<feature type="domain" description="G-protein coupled receptors family 3 profile" evidence="8">
    <location>
        <begin position="570"/>
        <end position="658"/>
    </location>
</feature>
<sequence>MIIAVISEIQVCPRPGLSRIEACYVTLECYVEHYHQLLAIRTKTQNHRHQHKKFNVSNISRTASFLLSILLTLSMSEQILCCENNNALLETTGDAILTVFVDANYGQHCNISSNKGLQQILTILHVVRTLNKYNHIPNVKLGLRIFDTCHDRITVFRQVLQVAVEQSCAPDYEMGILVPSQYGSMMEYLHSYNDLPIGIYKERDFTVPMIDILAHYLSTKYKIVDLVHANTDSVLDHFLEITKDADLIPSESYVIKPEIPRFDLGEFSSADEFLENFNNSANHSPYLLDIGKAVIKLAEVFQDFRKRSCSIDEESSIMTQSSESQTLESQREIRDFDVYEHLHMQSGSHLLRYVVTTKMQHEFIDVAFYEIEMPKLRVLPKRTIFEMSGLCLEHLIKNCENCTNFQSRDTKVDVVGKNVLKNSFYVPVSLIVIICGILMCCGMIIFIVYYTTTKEILHGNLVFTIVLILATLFILLTALPFCVTDDYFGAENLNAWKILLTTLVFGLTFSIMLSRALFLALSIGDVFIIHINGYLQSLMTFFAYGVQIVMSVMYFVLSTMNSTVVIRSLIFIVLLGYDIFLLIALFVTCYFIIRIQHNYHEEKYFFGTSIGLIIIWVIWLICFMLMQPENRDAVIFFGTIATAYLIIFGALIPKIYYITHTSKRKDSGQRFDPVNLLTDSTVNTIIRQELRLQSCSSHDYVYPARESQILRMPSAYPNYYGNLNSNSKYFERCRSPNHYEMPTYNNYECYAEMKEIDAVNVSPRMYVENTEQQFLATNNVIYAQPKIYKSQRISLEERNNTETTCNRNNSSPVSRQHIEMYSIRYASPTNMIRERRIDEEEEIEEEEKNENDQEDENASRITRF</sequence>
<feature type="region of interest" description="Disordered" evidence="6">
    <location>
        <begin position="832"/>
        <end position="864"/>
    </location>
</feature>
<keyword evidence="10" id="KW-1185">Reference proteome</keyword>
<keyword evidence="5" id="KW-0325">Glycoprotein</keyword>
<feature type="transmembrane region" description="Helical" evidence="7">
    <location>
        <begin position="461"/>
        <end position="483"/>
    </location>
</feature>
<evidence type="ECO:0000256" key="1">
    <source>
        <dbReference type="ARBA" id="ARBA00004141"/>
    </source>
</evidence>
<evidence type="ECO:0000256" key="7">
    <source>
        <dbReference type="SAM" id="Phobius"/>
    </source>
</evidence>
<evidence type="ECO:0000259" key="8">
    <source>
        <dbReference type="PROSITE" id="PS50259"/>
    </source>
</evidence>
<feature type="transmembrane region" description="Helical" evidence="7">
    <location>
        <begin position="495"/>
        <end position="521"/>
    </location>
</feature>
<evidence type="ECO:0000313" key="9">
    <source>
        <dbReference type="EMBL" id="KYM87354.1"/>
    </source>
</evidence>
<feature type="transmembrane region" description="Helical" evidence="7">
    <location>
        <begin position="424"/>
        <end position="449"/>
    </location>
</feature>
<keyword evidence="3 7" id="KW-1133">Transmembrane helix</keyword>
<dbReference type="Gene3D" id="3.40.50.2300">
    <property type="match status" value="1"/>
</dbReference>
<feature type="transmembrane region" description="Helical" evidence="7">
    <location>
        <begin position="605"/>
        <end position="627"/>
    </location>
</feature>
<dbReference type="EMBL" id="KQ976433">
    <property type="protein sequence ID" value="KYM87354.1"/>
    <property type="molecule type" value="Genomic_DNA"/>
</dbReference>
<dbReference type="Proteomes" id="UP000078540">
    <property type="component" value="Unassembled WGS sequence"/>
</dbReference>
<organism evidence="9 10">
    <name type="scientific">Atta colombica</name>
    <dbReference type="NCBI Taxonomy" id="520822"/>
    <lineage>
        <taxon>Eukaryota</taxon>
        <taxon>Metazoa</taxon>
        <taxon>Ecdysozoa</taxon>
        <taxon>Arthropoda</taxon>
        <taxon>Hexapoda</taxon>
        <taxon>Insecta</taxon>
        <taxon>Pterygota</taxon>
        <taxon>Neoptera</taxon>
        <taxon>Endopterygota</taxon>
        <taxon>Hymenoptera</taxon>
        <taxon>Apocrita</taxon>
        <taxon>Aculeata</taxon>
        <taxon>Formicoidea</taxon>
        <taxon>Formicidae</taxon>
        <taxon>Myrmicinae</taxon>
        <taxon>Atta</taxon>
    </lineage>
</organism>